<evidence type="ECO:0000256" key="3">
    <source>
        <dbReference type="HAMAP-Rule" id="MF_00242"/>
    </source>
</evidence>
<dbReference type="EMBL" id="BOPH01000015">
    <property type="protein sequence ID" value="GIJ66077.1"/>
    <property type="molecule type" value="Genomic_DNA"/>
</dbReference>
<comment type="catalytic activity">
    <reaction evidence="3">
        <text>L-arginine + H2O = L-citrulline + NH4(+)</text>
        <dbReference type="Rhea" id="RHEA:19597"/>
        <dbReference type="ChEBI" id="CHEBI:15377"/>
        <dbReference type="ChEBI" id="CHEBI:28938"/>
        <dbReference type="ChEBI" id="CHEBI:32682"/>
        <dbReference type="ChEBI" id="CHEBI:57743"/>
        <dbReference type="EC" id="3.5.3.6"/>
    </reaction>
</comment>
<dbReference type="PANTHER" id="PTHR47271">
    <property type="entry name" value="ARGININE DEIMINASE"/>
    <property type="match status" value="1"/>
</dbReference>
<dbReference type="Gene3D" id="1.10.3930.10">
    <property type="entry name" value="Arginine deiminase"/>
    <property type="match status" value="1"/>
</dbReference>
<comment type="caution">
    <text evidence="5">The sequence shown here is derived from an EMBL/GenBank/DDBJ whole genome shotgun (WGS) entry which is preliminary data.</text>
</comment>
<evidence type="ECO:0000313" key="6">
    <source>
        <dbReference type="Proteomes" id="UP000635606"/>
    </source>
</evidence>
<name>A0A8J3ZL50_9ACTN</name>
<keyword evidence="6" id="KW-1185">Reference proteome</keyword>
<dbReference type="GO" id="GO:0019546">
    <property type="term" value="P:L-arginine deiminase pathway"/>
    <property type="evidence" value="ECO:0007669"/>
    <property type="project" value="TreeGrafter"/>
</dbReference>
<protein>
    <recommendedName>
        <fullName evidence="3">Arginine deiminase</fullName>
        <shortName evidence="3">ADI</shortName>
        <ecNumber evidence="3">3.5.3.6</ecNumber>
    </recommendedName>
    <alternativeName>
        <fullName evidence="3">Arginine dihydrolase</fullName>
        <shortName evidence="3">AD</shortName>
    </alternativeName>
</protein>
<comment type="subcellular location">
    <subcellularLocation>
        <location evidence="3">Cytoplasm</location>
    </subcellularLocation>
</comment>
<feature type="active site" description="Amidino-cysteine intermediate" evidence="3 4">
    <location>
        <position position="388"/>
    </location>
</feature>
<organism evidence="5 6">
    <name type="scientific">Virgisporangium ochraceum</name>
    <dbReference type="NCBI Taxonomy" id="65505"/>
    <lineage>
        <taxon>Bacteria</taxon>
        <taxon>Bacillati</taxon>
        <taxon>Actinomycetota</taxon>
        <taxon>Actinomycetes</taxon>
        <taxon>Micromonosporales</taxon>
        <taxon>Micromonosporaceae</taxon>
        <taxon>Virgisporangium</taxon>
    </lineage>
</organism>
<dbReference type="GO" id="GO:0016990">
    <property type="term" value="F:arginine deiminase activity"/>
    <property type="evidence" value="ECO:0007669"/>
    <property type="project" value="UniProtKB-UniRule"/>
</dbReference>
<dbReference type="AlphaFoldDB" id="A0A8J3ZL50"/>
<dbReference type="EC" id="3.5.3.6" evidence="3"/>
<dbReference type="HAMAP" id="MF_00242">
    <property type="entry name" value="Arg_deiminase"/>
    <property type="match status" value="1"/>
</dbReference>
<evidence type="ECO:0000256" key="1">
    <source>
        <dbReference type="ARBA" id="ARBA00010206"/>
    </source>
</evidence>
<dbReference type="Gene3D" id="3.75.10.10">
    <property type="entry name" value="L-arginine/glycine Amidinotransferase, Chain A"/>
    <property type="match status" value="1"/>
</dbReference>
<dbReference type="RefSeq" id="WP_203926106.1">
    <property type="nucleotide sequence ID" value="NZ_BOPH01000015.1"/>
</dbReference>
<dbReference type="NCBIfam" id="NF002381">
    <property type="entry name" value="PRK01388.1"/>
    <property type="match status" value="1"/>
</dbReference>
<sequence>MEHRVDSEVGVLGTVVLHRPGPELARLTPRNNDSLLFDGIPWVQRAQEEHDIFAGALRSRGVEVLYLADLVAEVLTVPAARADLTEAVLSDVRLGDTLRAAVSEHLAGLGPAQLAMTLMAGLAHDELRTGSGLVYALMDRHDFVIDPLPNLLFTRDSAVWIGDRVAVTSLAMPARRRETTLTAAIYRHHPRFTGTELVYDPALEYLEGGDVLALAPGVLAVGVGERTRPAGAERLARRCFALGLAHTVLAVPIAQERATMHLDTVCTMVDVDAVVMYPNIADTLTAWTVSAAPDPTGEPRISGPEPFLTAAAKAMNIDTLRIIDTGLDPVTAEREQWDDGNNTLAIAPRVAVAYERNVETNAQLERAGIEVIRIPGSELGSGRGGPRCMSCPVLRAPLSEA</sequence>
<keyword evidence="2 3" id="KW-0378">Hydrolase</keyword>
<keyword evidence="3" id="KW-0056">Arginine metabolism</keyword>
<comment type="similarity">
    <text evidence="1 3">Belongs to the arginine deiminase family.</text>
</comment>
<proteinExistence type="inferred from homology"/>
<evidence type="ECO:0000256" key="2">
    <source>
        <dbReference type="ARBA" id="ARBA00022801"/>
    </source>
</evidence>
<accession>A0A8J3ZL50</accession>
<dbReference type="Pfam" id="PF02274">
    <property type="entry name" value="ADI"/>
    <property type="match status" value="1"/>
</dbReference>
<evidence type="ECO:0000313" key="5">
    <source>
        <dbReference type="EMBL" id="GIJ66077.1"/>
    </source>
</evidence>
<keyword evidence="3" id="KW-0963">Cytoplasm</keyword>
<evidence type="ECO:0000256" key="4">
    <source>
        <dbReference type="PIRSR" id="PIRSR006356-1"/>
    </source>
</evidence>
<dbReference type="UniPathway" id="UPA00254">
    <property type="reaction ID" value="UER00364"/>
</dbReference>
<dbReference type="Proteomes" id="UP000635606">
    <property type="component" value="Unassembled WGS sequence"/>
</dbReference>
<dbReference type="InterPro" id="IPR003876">
    <property type="entry name" value="Arg_deiminase"/>
</dbReference>
<dbReference type="GO" id="GO:0005737">
    <property type="term" value="C:cytoplasm"/>
    <property type="evidence" value="ECO:0007669"/>
    <property type="project" value="UniProtKB-SubCell"/>
</dbReference>
<dbReference type="SUPFAM" id="SSF55909">
    <property type="entry name" value="Pentein"/>
    <property type="match status" value="1"/>
</dbReference>
<comment type="pathway">
    <text evidence="3">Amino-acid degradation; L-arginine degradation via ADI pathway; carbamoyl phosphate from L-arginine: step 1/2.</text>
</comment>
<dbReference type="PRINTS" id="PR01466">
    <property type="entry name" value="ARGDEIMINASE"/>
</dbReference>
<gene>
    <name evidence="3 5" type="primary">arcA</name>
    <name evidence="5" type="ORF">Voc01_009940</name>
</gene>
<dbReference type="PANTHER" id="PTHR47271:SF2">
    <property type="entry name" value="ARGININE DEIMINASE"/>
    <property type="match status" value="1"/>
</dbReference>
<dbReference type="PIRSF" id="PIRSF006356">
    <property type="entry name" value="Arg_deiminase"/>
    <property type="match status" value="1"/>
</dbReference>
<reference evidence="5" key="1">
    <citation type="submission" date="2021-01" db="EMBL/GenBank/DDBJ databases">
        <title>Whole genome shotgun sequence of Virgisporangium ochraceum NBRC 16418.</title>
        <authorList>
            <person name="Komaki H."/>
            <person name="Tamura T."/>
        </authorList>
    </citation>
    <scope>NUCLEOTIDE SEQUENCE</scope>
    <source>
        <strain evidence="5">NBRC 16418</strain>
    </source>
</reference>